<proteinExistence type="predicted"/>
<reference evidence="2" key="1">
    <citation type="submission" date="2023-03" db="EMBL/GenBank/DDBJ databases">
        <authorList>
            <person name="Cleenwerck I."/>
        </authorList>
    </citation>
    <scope>NUCLEOTIDE SEQUENCE</scope>
    <source>
        <strain evidence="2">LMG 32879</strain>
    </source>
</reference>
<dbReference type="EMBL" id="CATKSH010000027">
    <property type="protein sequence ID" value="CAI9121934.1"/>
    <property type="molecule type" value="Genomic_DNA"/>
</dbReference>
<accession>A0AA35UQP7</accession>
<feature type="domain" description="T6SS Transcription factor RovC-like DNA binding" evidence="1">
    <location>
        <begin position="75"/>
        <end position="181"/>
    </location>
</feature>
<dbReference type="Pfam" id="PF10074">
    <property type="entry name" value="RovC_DNA-bd"/>
    <property type="match status" value="1"/>
</dbReference>
<protein>
    <submittedName>
        <fullName evidence="2">DUF2285 domain-containing protein</fullName>
    </submittedName>
</protein>
<dbReference type="RefSeq" id="WP_075596359.1">
    <property type="nucleotide sequence ID" value="NZ_CATKSH010000027.1"/>
</dbReference>
<dbReference type="AlphaFoldDB" id="A0AA35UQP7"/>
<sequence>MIPALWAPEFDGTTAILSAVPADLKTRPLPPGLLLSAIVREVTPDGEHFILPHPSGDIRVLVTTGDAYLRPQGEIPFDGDEERRATALLRLIRYVRGRPIRGMPRRFKLSVARIWRYAEALVVHDGIEAGAPRQEIGSILDPSVSTISSAEWDAHPLRQRINRRLTLARLMMSGRYLDLVRQRRR</sequence>
<evidence type="ECO:0000313" key="3">
    <source>
        <dbReference type="Proteomes" id="UP001176960"/>
    </source>
</evidence>
<evidence type="ECO:0000313" key="2">
    <source>
        <dbReference type="EMBL" id="CAI9121934.1"/>
    </source>
</evidence>
<dbReference type="InterPro" id="IPR018754">
    <property type="entry name" value="RovC-like_DNA-bd"/>
</dbReference>
<gene>
    <name evidence="2" type="ORF">LMG32879_002790</name>
</gene>
<evidence type="ECO:0000259" key="1">
    <source>
        <dbReference type="Pfam" id="PF10074"/>
    </source>
</evidence>
<keyword evidence="3" id="KW-1185">Reference proteome</keyword>
<name>A0AA35UQP7_9PROT</name>
<dbReference type="Proteomes" id="UP001176960">
    <property type="component" value="Unassembled WGS sequence"/>
</dbReference>
<organism evidence="2 3">
    <name type="scientific">Brytella acorum</name>
    <dbReference type="NCBI Taxonomy" id="2959299"/>
    <lineage>
        <taxon>Bacteria</taxon>
        <taxon>Pseudomonadati</taxon>
        <taxon>Pseudomonadota</taxon>
        <taxon>Alphaproteobacteria</taxon>
        <taxon>Acetobacterales</taxon>
        <taxon>Acetobacteraceae</taxon>
        <taxon>Brytella</taxon>
    </lineage>
</organism>
<comment type="caution">
    <text evidence="2">The sequence shown here is derived from an EMBL/GenBank/DDBJ whole genome shotgun (WGS) entry which is preliminary data.</text>
</comment>